<feature type="chain" id="PRO_5026782650" evidence="1">
    <location>
        <begin position="40"/>
        <end position="163"/>
    </location>
</feature>
<feature type="signal peptide" evidence="1">
    <location>
        <begin position="1"/>
        <end position="39"/>
    </location>
</feature>
<proteinExistence type="predicted"/>
<comment type="caution">
    <text evidence="2">The sequence shown here is derived from an EMBL/GenBank/DDBJ whole genome shotgun (WGS) entry which is preliminary data.</text>
</comment>
<dbReference type="RefSeq" id="WP_157024771.1">
    <property type="nucleotide sequence ID" value="NZ_WQLV01000025.1"/>
</dbReference>
<dbReference type="EMBL" id="WQLV01000025">
    <property type="protein sequence ID" value="MVO18575.1"/>
    <property type="molecule type" value="Genomic_DNA"/>
</dbReference>
<evidence type="ECO:0000313" key="2">
    <source>
        <dbReference type="EMBL" id="MVO18575.1"/>
    </source>
</evidence>
<evidence type="ECO:0000313" key="3">
    <source>
        <dbReference type="Proteomes" id="UP000478892"/>
    </source>
</evidence>
<sequence length="163" mass="17854">MKRYRLRGFGRRGLVRSRLGNLFAFAAMSLLAFTPAASASTTIRISNDGGGSIAARVSEIESIRSRGQKVEIRVGYCNSACTLYLGLPNTCVSPGARFGFHGPQIATKGLTMLPSQFEKWSQVMANHYPRPLRNWFMNSARHSTDLITIKGDQLIALGVSQCV</sequence>
<reference evidence="2 3" key="1">
    <citation type="submission" date="2019-12" db="EMBL/GenBank/DDBJ databases">
        <authorList>
            <person name="Zhang Y.-J."/>
        </authorList>
    </citation>
    <scope>NUCLEOTIDE SEQUENCE [LARGE SCALE GENOMIC DNA]</scope>
    <source>
        <strain evidence="2 3">CY05</strain>
    </source>
</reference>
<gene>
    <name evidence="2" type="ORF">GO984_22450</name>
</gene>
<accession>A0A6L6WPG4</accession>
<protein>
    <submittedName>
        <fullName evidence="2">Uncharacterized protein</fullName>
    </submittedName>
</protein>
<dbReference type="Proteomes" id="UP000478892">
    <property type="component" value="Unassembled WGS sequence"/>
</dbReference>
<name>A0A6L6WPG4_9RHOB</name>
<organism evidence="2 3">
    <name type="scientific">Parasedimentitalea huanghaiensis</name>
    <dbReference type="NCBI Taxonomy" id="2682100"/>
    <lineage>
        <taxon>Bacteria</taxon>
        <taxon>Pseudomonadati</taxon>
        <taxon>Pseudomonadota</taxon>
        <taxon>Alphaproteobacteria</taxon>
        <taxon>Rhodobacterales</taxon>
        <taxon>Paracoccaceae</taxon>
        <taxon>Parasedimentitalea</taxon>
    </lineage>
</organism>
<evidence type="ECO:0000256" key="1">
    <source>
        <dbReference type="SAM" id="SignalP"/>
    </source>
</evidence>
<keyword evidence="3" id="KW-1185">Reference proteome</keyword>
<dbReference type="AlphaFoldDB" id="A0A6L6WPG4"/>
<keyword evidence="1" id="KW-0732">Signal</keyword>